<dbReference type="Proteomes" id="UP001596302">
    <property type="component" value="Unassembled WGS sequence"/>
</dbReference>
<dbReference type="InterPro" id="IPR027417">
    <property type="entry name" value="P-loop_NTPase"/>
</dbReference>
<reference evidence="3" key="1">
    <citation type="journal article" date="2019" name="Int. J. Syst. Evol. Microbiol.">
        <title>The Global Catalogue of Microorganisms (GCM) 10K type strain sequencing project: providing services to taxonomists for standard genome sequencing and annotation.</title>
        <authorList>
            <consortium name="The Broad Institute Genomics Platform"/>
            <consortium name="The Broad Institute Genome Sequencing Center for Infectious Disease"/>
            <person name="Wu L."/>
            <person name="Ma J."/>
        </authorList>
    </citation>
    <scope>NUCLEOTIDE SEQUENCE [LARGE SCALE GENOMIC DNA]</scope>
    <source>
        <strain evidence="3">CCM 8391</strain>
    </source>
</reference>
<proteinExistence type="predicted"/>
<sequence>MARHSMARHSGEWPREQSEAVLPSRLAPPLLRPGLVPRAAVLRHLTASADIPVVALIAPAGYGKTTLLAQWRRRDARRFGWVSLDEGTDDPAVLLTCLAAAVARAVPVEAAVLRDLEVPDSPARRRALAGLAVSVASAPHPFVLAIDDCHRLTDPENLRSVETLAANLPPGCQLALAGRTEPTLPLARLRAEGRVLDVGVTELRMNALNAADLLRAAGVDLTPRQVADLTAHTGGWPVGIYLAALAHRKGSPGRAAPVPVRGDDRLMACSFPHRGREGRIVPTSAAECTSRARNRVRPVSTSPRSDHVR</sequence>
<organism evidence="2 3">
    <name type="scientific">Pseudonocardia hispaniensis</name>
    <dbReference type="NCBI Taxonomy" id="904933"/>
    <lineage>
        <taxon>Bacteria</taxon>
        <taxon>Bacillati</taxon>
        <taxon>Actinomycetota</taxon>
        <taxon>Actinomycetes</taxon>
        <taxon>Pseudonocardiales</taxon>
        <taxon>Pseudonocardiaceae</taxon>
        <taxon>Pseudonocardia</taxon>
    </lineage>
</organism>
<gene>
    <name evidence="2" type="ORF">ACFQE5_00200</name>
</gene>
<dbReference type="RefSeq" id="WP_379581381.1">
    <property type="nucleotide sequence ID" value="NZ_JBHSQW010000001.1"/>
</dbReference>
<dbReference type="SUPFAM" id="SSF52540">
    <property type="entry name" value="P-loop containing nucleoside triphosphate hydrolases"/>
    <property type="match status" value="1"/>
</dbReference>
<feature type="region of interest" description="Disordered" evidence="1">
    <location>
        <begin position="285"/>
        <end position="309"/>
    </location>
</feature>
<name>A0ABW1IW55_9PSEU</name>
<accession>A0ABW1IW55</accession>
<protein>
    <recommendedName>
        <fullName evidence="4">AAA ATPase-like protein</fullName>
    </recommendedName>
</protein>
<dbReference type="EMBL" id="JBHSQW010000001">
    <property type="protein sequence ID" value="MFC5992629.1"/>
    <property type="molecule type" value="Genomic_DNA"/>
</dbReference>
<evidence type="ECO:0008006" key="4">
    <source>
        <dbReference type="Google" id="ProtNLM"/>
    </source>
</evidence>
<evidence type="ECO:0000256" key="1">
    <source>
        <dbReference type="SAM" id="MobiDB-lite"/>
    </source>
</evidence>
<evidence type="ECO:0000313" key="2">
    <source>
        <dbReference type="EMBL" id="MFC5992629.1"/>
    </source>
</evidence>
<keyword evidence="3" id="KW-1185">Reference proteome</keyword>
<evidence type="ECO:0000313" key="3">
    <source>
        <dbReference type="Proteomes" id="UP001596302"/>
    </source>
</evidence>
<comment type="caution">
    <text evidence="2">The sequence shown here is derived from an EMBL/GenBank/DDBJ whole genome shotgun (WGS) entry which is preliminary data.</text>
</comment>